<dbReference type="GO" id="GO:0016491">
    <property type="term" value="F:oxidoreductase activity"/>
    <property type="evidence" value="ECO:0007669"/>
    <property type="project" value="UniProtKB-KW"/>
</dbReference>
<evidence type="ECO:0000313" key="8">
    <source>
        <dbReference type="Proteomes" id="UP001270362"/>
    </source>
</evidence>
<dbReference type="InterPro" id="IPR016166">
    <property type="entry name" value="FAD-bd_PCMH"/>
</dbReference>
<evidence type="ECO:0000256" key="5">
    <source>
        <dbReference type="ARBA" id="ARBA00023002"/>
    </source>
</evidence>
<keyword evidence="4" id="KW-0274">FAD</keyword>
<dbReference type="Gene3D" id="3.30.43.10">
    <property type="entry name" value="Uridine Diphospho-n-acetylenolpyruvylglucosamine Reductase, domain 2"/>
    <property type="match status" value="1"/>
</dbReference>
<dbReference type="InterPro" id="IPR036318">
    <property type="entry name" value="FAD-bd_PCMH-like_sf"/>
</dbReference>
<dbReference type="GO" id="GO:0071949">
    <property type="term" value="F:FAD binding"/>
    <property type="evidence" value="ECO:0007669"/>
    <property type="project" value="InterPro"/>
</dbReference>
<dbReference type="Gene3D" id="3.40.462.20">
    <property type="match status" value="1"/>
</dbReference>
<comment type="cofactor">
    <cofactor evidence="1">
        <name>FAD</name>
        <dbReference type="ChEBI" id="CHEBI:57692"/>
    </cofactor>
</comment>
<dbReference type="InterPro" id="IPR006094">
    <property type="entry name" value="Oxid_FAD_bind_N"/>
</dbReference>
<gene>
    <name evidence="7" type="ORF">B0T22DRAFT_400601</name>
</gene>
<reference evidence="7" key="2">
    <citation type="submission" date="2023-06" db="EMBL/GenBank/DDBJ databases">
        <authorList>
            <consortium name="Lawrence Berkeley National Laboratory"/>
            <person name="Haridas S."/>
            <person name="Hensen N."/>
            <person name="Bonometti L."/>
            <person name="Westerberg I."/>
            <person name="Brannstrom I.O."/>
            <person name="Guillou S."/>
            <person name="Cros-Aarteil S."/>
            <person name="Calhoun S."/>
            <person name="Kuo A."/>
            <person name="Mondo S."/>
            <person name="Pangilinan J."/>
            <person name="Riley R."/>
            <person name="Labutti K."/>
            <person name="Andreopoulos B."/>
            <person name="Lipzen A."/>
            <person name="Chen C."/>
            <person name="Yanf M."/>
            <person name="Daum C."/>
            <person name="Ng V."/>
            <person name="Clum A."/>
            <person name="Steindorff A."/>
            <person name="Ohm R."/>
            <person name="Martin F."/>
            <person name="Silar P."/>
            <person name="Natvig D."/>
            <person name="Lalanne C."/>
            <person name="Gautier V."/>
            <person name="Ament-Velasquez S.L."/>
            <person name="Kruys A."/>
            <person name="Hutchinson M.I."/>
            <person name="Powell A.J."/>
            <person name="Barry K."/>
            <person name="Miller A.N."/>
            <person name="Grigoriev I.V."/>
            <person name="Debuchy R."/>
            <person name="Gladieux P."/>
            <person name="Thoren M.H."/>
            <person name="Johannesson H."/>
        </authorList>
    </citation>
    <scope>NUCLEOTIDE SEQUENCE</scope>
    <source>
        <strain evidence="7">CBS 314.62</strain>
    </source>
</reference>
<dbReference type="InterPro" id="IPR016167">
    <property type="entry name" value="FAD-bd_PCMH_sub1"/>
</dbReference>
<evidence type="ECO:0000256" key="3">
    <source>
        <dbReference type="ARBA" id="ARBA00022630"/>
    </source>
</evidence>
<comment type="caution">
    <text evidence="7">The sequence shown here is derived from an EMBL/GenBank/DDBJ whole genome shotgun (WGS) entry which is preliminary data.</text>
</comment>
<accession>A0AAE0XGG1</accession>
<keyword evidence="5" id="KW-0560">Oxidoreductase</keyword>
<evidence type="ECO:0000256" key="4">
    <source>
        <dbReference type="ARBA" id="ARBA00022827"/>
    </source>
</evidence>
<dbReference type="PANTHER" id="PTHR42973">
    <property type="entry name" value="BINDING OXIDOREDUCTASE, PUTATIVE (AFU_ORTHOLOGUE AFUA_1G17690)-RELATED"/>
    <property type="match status" value="1"/>
</dbReference>
<organism evidence="7 8">
    <name type="scientific">Podospora appendiculata</name>
    <dbReference type="NCBI Taxonomy" id="314037"/>
    <lineage>
        <taxon>Eukaryota</taxon>
        <taxon>Fungi</taxon>
        <taxon>Dikarya</taxon>
        <taxon>Ascomycota</taxon>
        <taxon>Pezizomycotina</taxon>
        <taxon>Sordariomycetes</taxon>
        <taxon>Sordariomycetidae</taxon>
        <taxon>Sordariales</taxon>
        <taxon>Podosporaceae</taxon>
        <taxon>Podospora</taxon>
    </lineage>
</organism>
<evidence type="ECO:0000259" key="6">
    <source>
        <dbReference type="PROSITE" id="PS51387"/>
    </source>
</evidence>
<name>A0AAE0XGG1_9PEZI</name>
<dbReference type="PROSITE" id="PS51387">
    <property type="entry name" value="FAD_PCMH"/>
    <property type="match status" value="1"/>
</dbReference>
<dbReference type="InterPro" id="IPR016169">
    <property type="entry name" value="FAD-bd_PCMH_sub2"/>
</dbReference>
<dbReference type="AlphaFoldDB" id="A0AAE0XGG1"/>
<dbReference type="InterPro" id="IPR050416">
    <property type="entry name" value="FAD-linked_Oxidoreductase"/>
</dbReference>
<dbReference type="InterPro" id="IPR006093">
    <property type="entry name" value="Oxy_OxRdtase_FAD_BS"/>
</dbReference>
<feature type="domain" description="FAD-binding PCMH-type" evidence="6">
    <location>
        <begin position="32"/>
        <end position="235"/>
    </location>
</feature>
<dbReference type="PROSITE" id="PS00862">
    <property type="entry name" value="OX2_COVAL_FAD"/>
    <property type="match status" value="1"/>
</dbReference>
<sequence length="499" mass="53399">MTPSCILLRESTDAATFEAAVWGGVFNLRRDTSRVPAAVCRARTTADVVAGVELARARGWRVSIRSGGHSWAAWSVRQDAVLLDLGQLHVDHHDTTGNIKGPGPGWIDYDEATGIVSCPPATTGQTLNGVLAAKGRMFAGGHCPDVGLGGFLLQGGMGWNCKNWGWACEAVAAIDAVTADGEVVHCCESDMDMDIMDSDGTGPGTKAGDLFWAARGAGPGFPAVVTRFHLRTRPLLQLFHSVYVYPLAAFRAVLAWAIEAAPTADPDTEMVCVSSYSPGATVPTVLAHFTTFKPSLAAAKRALSPLDGHAARPPGATVAVFCQPTSLAAQYADQAAANPGPATHRYCSDNAYIRAGDDDDRTVVPAILERAFTTLPSRQSCALWFSMNPTSRRPGRACDAALSMQSDHYFALYAVWEHERDDAAHVGWVHDTLRAVEPHAVGSYLGDADFRHRTPKFWTDECAARLRDVRRAWDPDGRVCGFLGQGDRSGVDGLPVANN</sequence>
<keyword evidence="8" id="KW-1185">Reference proteome</keyword>
<dbReference type="PANTHER" id="PTHR42973:SF39">
    <property type="entry name" value="FAD-BINDING PCMH-TYPE DOMAIN-CONTAINING PROTEIN"/>
    <property type="match status" value="1"/>
</dbReference>
<reference evidence="7" key="1">
    <citation type="journal article" date="2023" name="Mol. Phylogenet. Evol.">
        <title>Genome-scale phylogeny and comparative genomics of the fungal order Sordariales.</title>
        <authorList>
            <person name="Hensen N."/>
            <person name="Bonometti L."/>
            <person name="Westerberg I."/>
            <person name="Brannstrom I.O."/>
            <person name="Guillou S."/>
            <person name="Cros-Aarteil S."/>
            <person name="Calhoun S."/>
            <person name="Haridas S."/>
            <person name="Kuo A."/>
            <person name="Mondo S."/>
            <person name="Pangilinan J."/>
            <person name="Riley R."/>
            <person name="LaButti K."/>
            <person name="Andreopoulos B."/>
            <person name="Lipzen A."/>
            <person name="Chen C."/>
            <person name="Yan M."/>
            <person name="Daum C."/>
            <person name="Ng V."/>
            <person name="Clum A."/>
            <person name="Steindorff A."/>
            <person name="Ohm R.A."/>
            <person name="Martin F."/>
            <person name="Silar P."/>
            <person name="Natvig D.O."/>
            <person name="Lalanne C."/>
            <person name="Gautier V."/>
            <person name="Ament-Velasquez S.L."/>
            <person name="Kruys A."/>
            <person name="Hutchinson M.I."/>
            <person name="Powell A.J."/>
            <person name="Barry K."/>
            <person name="Miller A.N."/>
            <person name="Grigoriev I.V."/>
            <person name="Debuchy R."/>
            <person name="Gladieux P."/>
            <person name="Hiltunen Thoren M."/>
            <person name="Johannesson H."/>
        </authorList>
    </citation>
    <scope>NUCLEOTIDE SEQUENCE</scope>
    <source>
        <strain evidence="7">CBS 314.62</strain>
    </source>
</reference>
<evidence type="ECO:0000313" key="7">
    <source>
        <dbReference type="EMBL" id="KAK3692957.1"/>
    </source>
</evidence>
<evidence type="ECO:0000256" key="1">
    <source>
        <dbReference type="ARBA" id="ARBA00001974"/>
    </source>
</evidence>
<evidence type="ECO:0000256" key="2">
    <source>
        <dbReference type="ARBA" id="ARBA00005466"/>
    </source>
</evidence>
<dbReference type="EMBL" id="JAULSO010000001">
    <property type="protein sequence ID" value="KAK3692957.1"/>
    <property type="molecule type" value="Genomic_DNA"/>
</dbReference>
<protein>
    <submittedName>
        <fullName evidence="7">FAD binding domain protein</fullName>
    </submittedName>
</protein>
<keyword evidence="3" id="KW-0285">Flavoprotein</keyword>
<proteinExistence type="inferred from homology"/>
<dbReference type="SUPFAM" id="SSF56176">
    <property type="entry name" value="FAD-binding/transporter-associated domain-like"/>
    <property type="match status" value="1"/>
</dbReference>
<dbReference type="Pfam" id="PF01565">
    <property type="entry name" value="FAD_binding_4"/>
    <property type="match status" value="1"/>
</dbReference>
<comment type="similarity">
    <text evidence="2">Belongs to the oxygen-dependent FAD-linked oxidoreductase family.</text>
</comment>
<dbReference type="Proteomes" id="UP001270362">
    <property type="component" value="Unassembled WGS sequence"/>
</dbReference>
<dbReference type="Gene3D" id="3.30.465.10">
    <property type="match status" value="1"/>
</dbReference>